<comment type="caution">
    <text evidence="5">The sequence shown here is derived from an EMBL/GenBank/DDBJ whole genome shotgun (WGS) entry which is preliminary data.</text>
</comment>
<keyword evidence="2" id="KW-0238">DNA-binding</keyword>
<dbReference type="PANTHER" id="PTHR43280">
    <property type="entry name" value="ARAC-FAMILY TRANSCRIPTIONAL REGULATOR"/>
    <property type="match status" value="1"/>
</dbReference>
<dbReference type="GO" id="GO:0043565">
    <property type="term" value="F:sequence-specific DNA binding"/>
    <property type="evidence" value="ECO:0007669"/>
    <property type="project" value="InterPro"/>
</dbReference>
<keyword evidence="8" id="KW-1185">Reference proteome</keyword>
<keyword evidence="3" id="KW-0804">Transcription</keyword>
<evidence type="ECO:0000313" key="7">
    <source>
        <dbReference type="Proteomes" id="UP000433575"/>
    </source>
</evidence>
<dbReference type="SMART" id="SM00342">
    <property type="entry name" value="HTH_ARAC"/>
    <property type="match status" value="1"/>
</dbReference>
<dbReference type="PANTHER" id="PTHR43280:SF34">
    <property type="entry name" value="ARAC-FAMILY TRANSCRIPTIONAL REGULATOR"/>
    <property type="match status" value="1"/>
</dbReference>
<evidence type="ECO:0000256" key="1">
    <source>
        <dbReference type="ARBA" id="ARBA00023015"/>
    </source>
</evidence>
<dbReference type="InterPro" id="IPR009057">
    <property type="entry name" value="Homeodomain-like_sf"/>
</dbReference>
<evidence type="ECO:0000256" key="3">
    <source>
        <dbReference type="ARBA" id="ARBA00023163"/>
    </source>
</evidence>
<dbReference type="RefSeq" id="WP_154240254.1">
    <property type="nucleotide sequence ID" value="NZ_CALJPI010000005.1"/>
</dbReference>
<dbReference type="EMBL" id="WKPI01000038">
    <property type="protein sequence ID" value="MSC34564.1"/>
    <property type="molecule type" value="Genomic_DNA"/>
</dbReference>
<dbReference type="Proteomes" id="UP000433575">
    <property type="component" value="Unassembled WGS sequence"/>
</dbReference>
<gene>
    <name evidence="6" type="ORF">GKD88_15665</name>
    <name evidence="5" type="ORF">GKE08_15990</name>
</gene>
<dbReference type="SUPFAM" id="SSF46689">
    <property type="entry name" value="Homeodomain-like"/>
    <property type="match status" value="1"/>
</dbReference>
<accession>A0A6N7SAB8</accession>
<name>A0A6N7SAB8_9FIRM</name>
<dbReference type="InterPro" id="IPR018060">
    <property type="entry name" value="HTH_AraC"/>
</dbReference>
<dbReference type="Gene3D" id="1.10.10.60">
    <property type="entry name" value="Homeodomain-like"/>
    <property type="match status" value="2"/>
</dbReference>
<dbReference type="GO" id="GO:0003700">
    <property type="term" value="F:DNA-binding transcription factor activity"/>
    <property type="evidence" value="ECO:0007669"/>
    <property type="project" value="InterPro"/>
</dbReference>
<evidence type="ECO:0000259" key="4">
    <source>
        <dbReference type="PROSITE" id="PS01124"/>
    </source>
</evidence>
<protein>
    <submittedName>
        <fullName evidence="5">Helix-turn-helix domain-containing protein</fullName>
    </submittedName>
</protein>
<feature type="domain" description="HTH araC/xylS-type" evidence="4">
    <location>
        <begin position="175"/>
        <end position="273"/>
    </location>
</feature>
<proteinExistence type="predicted"/>
<evidence type="ECO:0000313" key="5">
    <source>
        <dbReference type="EMBL" id="MSA90833.1"/>
    </source>
</evidence>
<keyword evidence="1" id="KW-0805">Transcription regulation</keyword>
<dbReference type="Pfam" id="PF12833">
    <property type="entry name" value="HTH_18"/>
    <property type="match status" value="1"/>
</dbReference>
<evidence type="ECO:0000313" key="8">
    <source>
        <dbReference type="Proteomes" id="UP000480929"/>
    </source>
</evidence>
<evidence type="ECO:0000256" key="2">
    <source>
        <dbReference type="ARBA" id="ARBA00023125"/>
    </source>
</evidence>
<reference evidence="7 8" key="1">
    <citation type="journal article" date="2019" name="Nat. Med.">
        <title>A library of human gut bacterial isolates paired with longitudinal multiomics data enables mechanistic microbiome research.</title>
        <authorList>
            <person name="Poyet M."/>
            <person name="Groussin M."/>
            <person name="Gibbons S.M."/>
            <person name="Avila-Pacheco J."/>
            <person name="Jiang X."/>
            <person name="Kearney S.M."/>
            <person name="Perrotta A.R."/>
            <person name="Berdy B."/>
            <person name="Zhao S."/>
            <person name="Lieberman T.D."/>
            <person name="Swanson P.K."/>
            <person name="Smith M."/>
            <person name="Roesemann S."/>
            <person name="Alexander J.E."/>
            <person name="Rich S.A."/>
            <person name="Livny J."/>
            <person name="Vlamakis H."/>
            <person name="Clish C."/>
            <person name="Bullock K."/>
            <person name="Deik A."/>
            <person name="Scott J."/>
            <person name="Pierce K.A."/>
            <person name="Xavier R.J."/>
            <person name="Alm E.J."/>
        </authorList>
    </citation>
    <scope>NUCLEOTIDE SEQUENCE [LARGE SCALE GENOMIC DNA]</scope>
    <source>
        <strain evidence="5 7">BIOML-A4</strain>
        <strain evidence="6 8">BIOML-A5</strain>
    </source>
</reference>
<dbReference type="PROSITE" id="PS01124">
    <property type="entry name" value="HTH_ARAC_FAMILY_2"/>
    <property type="match status" value="1"/>
</dbReference>
<organism evidence="5 7">
    <name type="scientific">Holdemania massiliensis</name>
    <dbReference type="NCBI Taxonomy" id="1468449"/>
    <lineage>
        <taxon>Bacteria</taxon>
        <taxon>Bacillati</taxon>
        <taxon>Bacillota</taxon>
        <taxon>Erysipelotrichia</taxon>
        <taxon>Erysipelotrichales</taxon>
        <taxon>Erysipelotrichaceae</taxon>
        <taxon>Holdemania</taxon>
    </lineage>
</organism>
<dbReference type="AlphaFoldDB" id="A0A6N7SAB8"/>
<sequence length="442" mass="51973">MNTTRHDYISSYVLQFHQTALRHCKTALTLVAILQGQAQVKRFSRLAEMKAGDVFFVNAGEVWAMTSQEGCAALCVDVETALLPQVSYPYADRIQLVDSLVDPEETREVSLVYRDCIFLKDVLESYRMFNQEEMAGQRQLMEEKLGLTLVMEYNVQNEINRQFRSVSEDKFVRYYRIIDYIQTHLNAKLTLQQAAEAEKMQKSYFAQLWKQNDNMTFLECVSRYRLREAERRLLFTAASNGEICKACGFSDSKYFYRNFQQEFGMTPSQWKSLWTKSRLPDERILPESEGQQYVAAQQCQLDYVKTDTRLYQQYLWLRNLPALKASASLELKLDLYHPDNVLMMGQQRVLTWYGFDLLMNLVRQRQLSVTLQIRMDCLKQKQDRQEFEELIAQVYARLGTRVTKNWKFELHCRQSQELREAEKLCGWLRKKLPACKVTCVLA</sequence>
<dbReference type="OrthoDB" id="9803764at2"/>
<dbReference type="Proteomes" id="UP000480929">
    <property type="component" value="Unassembled WGS sequence"/>
</dbReference>
<evidence type="ECO:0000313" key="6">
    <source>
        <dbReference type="EMBL" id="MSC34564.1"/>
    </source>
</evidence>
<dbReference type="EMBL" id="WKPJ01000036">
    <property type="protein sequence ID" value="MSA90833.1"/>
    <property type="molecule type" value="Genomic_DNA"/>
</dbReference>